<gene>
    <name evidence="8" type="ORF">KI387_019903</name>
</gene>
<dbReference type="InterPro" id="IPR001680">
    <property type="entry name" value="WD40_rpt"/>
</dbReference>
<dbReference type="PANTHER" id="PTHR19854:SF15">
    <property type="entry name" value="TRANSDUCIN BETA-LIKE PROTEIN 3"/>
    <property type="match status" value="1"/>
</dbReference>
<evidence type="ECO:0000313" key="9">
    <source>
        <dbReference type="Proteomes" id="UP000824469"/>
    </source>
</evidence>
<dbReference type="PRINTS" id="PR00320">
    <property type="entry name" value="GPROTEINBRPT"/>
</dbReference>
<feature type="compositionally biased region" description="Basic and acidic residues" evidence="6">
    <location>
        <begin position="453"/>
        <end position="466"/>
    </location>
</feature>
<organism evidence="8 9">
    <name type="scientific">Taxus chinensis</name>
    <name type="common">Chinese yew</name>
    <name type="synonym">Taxus wallichiana var. chinensis</name>
    <dbReference type="NCBI Taxonomy" id="29808"/>
    <lineage>
        <taxon>Eukaryota</taxon>
        <taxon>Viridiplantae</taxon>
        <taxon>Streptophyta</taxon>
        <taxon>Embryophyta</taxon>
        <taxon>Tracheophyta</taxon>
        <taxon>Spermatophyta</taxon>
        <taxon>Pinopsida</taxon>
        <taxon>Pinidae</taxon>
        <taxon>Conifers II</taxon>
        <taxon>Cupressales</taxon>
        <taxon>Taxaceae</taxon>
        <taxon>Taxus</taxon>
    </lineage>
</organism>
<evidence type="ECO:0000256" key="3">
    <source>
        <dbReference type="ARBA" id="ARBA00022737"/>
    </source>
</evidence>
<dbReference type="EMBL" id="JAHRHJ020000004">
    <property type="protein sequence ID" value="KAH9318134.1"/>
    <property type="molecule type" value="Genomic_DNA"/>
</dbReference>
<dbReference type="InterPro" id="IPR013934">
    <property type="entry name" value="Utp13_C"/>
</dbReference>
<keyword evidence="4" id="KW-0539">Nucleus</keyword>
<dbReference type="Pfam" id="PF00400">
    <property type="entry name" value="WD40"/>
    <property type="match status" value="4"/>
</dbReference>
<comment type="caution">
    <text evidence="8">The sequence shown here is derived from an EMBL/GenBank/DDBJ whole genome shotgun (WGS) entry which is preliminary data.</text>
</comment>
<feature type="repeat" description="WD" evidence="5">
    <location>
        <begin position="114"/>
        <end position="155"/>
    </location>
</feature>
<dbReference type="GO" id="GO:0032040">
    <property type="term" value="C:small-subunit processome"/>
    <property type="evidence" value="ECO:0007669"/>
    <property type="project" value="InterPro"/>
</dbReference>
<feature type="repeat" description="WD" evidence="5">
    <location>
        <begin position="156"/>
        <end position="197"/>
    </location>
</feature>
<dbReference type="GO" id="GO:0000480">
    <property type="term" value="P:endonucleolytic cleavage in 5'-ETS of tricistronic rRNA transcript (SSU-rRNA, 5.8S rRNA, LSU-rRNA)"/>
    <property type="evidence" value="ECO:0007669"/>
    <property type="project" value="TreeGrafter"/>
</dbReference>
<dbReference type="InterPro" id="IPR015943">
    <property type="entry name" value="WD40/YVTN_repeat-like_dom_sf"/>
</dbReference>
<dbReference type="OMA" id="RTNECIA"/>
<dbReference type="PANTHER" id="PTHR19854">
    <property type="entry name" value="TRANSDUCIN BETA-LIKE 3"/>
    <property type="match status" value="1"/>
</dbReference>
<feature type="repeat" description="WD" evidence="5">
    <location>
        <begin position="19"/>
        <end position="53"/>
    </location>
</feature>
<name>A0AA38GAU6_TAXCH</name>
<keyword evidence="3" id="KW-0677">Repeat</keyword>
<accession>A0AA38GAU6</accession>
<dbReference type="AlphaFoldDB" id="A0AA38GAU6"/>
<protein>
    <recommendedName>
        <fullName evidence="7">U3 small nucleolar RNA-associated protein 13 C-terminal domain-containing protein</fullName>
    </recommendedName>
</protein>
<keyword evidence="9" id="KW-1185">Reference proteome</keyword>
<dbReference type="Pfam" id="PF08625">
    <property type="entry name" value="Utp13"/>
    <property type="match status" value="1"/>
</dbReference>
<dbReference type="GO" id="GO:0034511">
    <property type="term" value="F:U3 snoRNA binding"/>
    <property type="evidence" value="ECO:0007669"/>
    <property type="project" value="TreeGrafter"/>
</dbReference>
<feature type="compositionally biased region" description="Basic residues" evidence="6">
    <location>
        <begin position="483"/>
        <end position="496"/>
    </location>
</feature>
<dbReference type="GO" id="GO:0030686">
    <property type="term" value="C:90S preribosome"/>
    <property type="evidence" value="ECO:0007669"/>
    <property type="project" value="TreeGrafter"/>
</dbReference>
<dbReference type="GO" id="GO:0000472">
    <property type="term" value="P:endonucleolytic cleavage to generate mature 5'-end of SSU-rRNA from (SSU-rRNA, 5.8S rRNA, LSU-rRNA)"/>
    <property type="evidence" value="ECO:0007669"/>
    <property type="project" value="TreeGrafter"/>
</dbReference>
<evidence type="ECO:0000259" key="7">
    <source>
        <dbReference type="Pfam" id="PF08625"/>
    </source>
</evidence>
<dbReference type="InterPro" id="IPR036322">
    <property type="entry name" value="WD40_repeat_dom_sf"/>
</dbReference>
<evidence type="ECO:0000313" key="8">
    <source>
        <dbReference type="EMBL" id="KAH9318134.1"/>
    </source>
</evidence>
<dbReference type="PROSITE" id="PS50082">
    <property type="entry name" value="WD_REPEATS_2"/>
    <property type="match status" value="4"/>
</dbReference>
<keyword evidence="2 5" id="KW-0853">WD repeat</keyword>
<reference evidence="8 9" key="1">
    <citation type="journal article" date="2021" name="Nat. Plants">
        <title>The Taxus genome provides insights into paclitaxel biosynthesis.</title>
        <authorList>
            <person name="Xiong X."/>
            <person name="Gou J."/>
            <person name="Liao Q."/>
            <person name="Li Y."/>
            <person name="Zhou Q."/>
            <person name="Bi G."/>
            <person name="Li C."/>
            <person name="Du R."/>
            <person name="Wang X."/>
            <person name="Sun T."/>
            <person name="Guo L."/>
            <person name="Liang H."/>
            <person name="Lu P."/>
            <person name="Wu Y."/>
            <person name="Zhang Z."/>
            <person name="Ro D.K."/>
            <person name="Shang Y."/>
            <person name="Huang S."/>
            <person name="Yan J."/>
        </authorList>
    </citation>
    <scope>NUCLEOTIDE SEQUENCE [LARGE SCALE GENOMIC DNA]</scope>
    <source>
        <strain evidence="8">Ta-2019</strain>
    </source>
</reference>
<evidence type="ECO:0000256" key="4">
    <source>
        <dbReference type="ARBA" id="ARBA00023242"/>
    </source>
</evidence>
<feature type="region of interest" description="Disordered" evidence="6">
    <location>
        <begin position="449"/>
        <end position="518"/>
    </location>
</feature>
<feature type="compositionally biased region" description="Polar residues" evidence="6">
    <location>
        <begin position="505"/>
        <end position="518"/>
    </location>
</feature>
<dbReference type="Gene3D" id="2.130.10.10">
    <property type="entry name" value="YVTN repeat-like/Quinoprotein amine dehydrogenase"/>
    <property type="match status" value="2"/>
</dbReference>
<dbReference type="InterPro" id="IPR020472">
    <property type="entry name" value="WD40_PAC1"/>
</dbReference>
<sequence length="518" mass="57508">MEGLVRIWDTESRSCLGIATGHIGAVGAVAFSKKAKNFFVSGSSDRTIKLWNLAHVLESHGAEEPVKLTSQAAVAAHDKDINSVAVSPNDSLSVPALRTAQVWRLPHLVSMMVLRGHKRGVWCVEFSPVDQCVITASGDKTIKILALSDGSCLKTFEGHTASVLQASFLTRGTQIISSGADGLVKLWTIKSNECIATFDQHDDKIWALAVGKRTEMLASGGSDSLINLWHDCTVADEEEALLKEAEETLKDQDLANALADINYVKAIHLAIELRRPYKLHNVFTELHRKAHEVDHIHTVIRALGKEELRLLLEYVREWNTKPNFCHVAQFVLFLLFSVLPAADIMEVRGINELLEGLIPYSQRHYSRIDRFVRSTYLLDYTLASMSVLIPPEVDSQSSKLLARTCMQTRQHEPSFTPANLTAVELDLESQNTESTEIMMIRLEKKRASPNGLDKMKTTDGDVKIDDTGNLYDEPDMTRQDSSKKRKSASLRKRKSKVIGTDSFKDSTSANATTVALQA</sequence>
<evidence type="ECO:0000256" key="6">
    <source>
        <dbReference type="SAM" id="MobiDB-lite"/>
    </source>
</evidence>
<dbReference type="CDD" id="cd00200">
    <property type="entry name" value="WD40"/>
    <property type="match status" value="1"/>
</dbReference>
<feature type="domain" description="U3 small nucleolar RNA-associated protein 13 C-terminal" evidence="7">
    <location>
        <begin position="251"/>
        <end position="385"/>
    </location>
</feature>
<dbReference type="SUPFAM" id="SSF50978">
    <property type="entry name" value="WD40 repeat-like"/>
    <property type="match status" value="1"/>
</dbReference>
<proteinExistence type="predicted"/>
<evidence type="ECO:0000256" key="1">
    <source>
        <dbReference type="ARBA" id="ARBA00004604"/>
    </source>
</evidence>
<feature type="repeat" description="WD" evidence="5">
    <location>
        <begin position="198"/>
        <end position="229"/>
    </location>
</feature>
<dbReference type="SMART" id="SM00320">
    <property type="entry name" value="WD40"/>
    <property type="match status" value="5"/>
</dbReference>
<comment type="subcellular location">
    <subcellularLocation>
        <location evidence="1">Nucleus</location>
        <location evidence="1">Nucleolus</location>
    </subcellularLocation>
</comment>
<dbReference type="Proteomes" id="UP000824469">
    <property type="component" value="Unassembled WGS sequence"/>
</dbReference>
<dbReference type="PROSITE" id="PS50294">
    <property type="entry name" value="WD_REPEATS_REGION"/>
    <property type="match status" value="3"/>
</dbReference>
<evidence type="ECO:0000256" key="2">
    <source>
        <dbReference type="ARBA" id="ARBA00022574"/>
    </source>
</evidence>
<evidence type="ECO:0000256" key="5">
    <source>
        <dbReference type="PROSITE-ProRule" id="PRU00221"/>
    </source>
</evidence>